<dbReference type="Proteomes" id="UP000663866">
    <property type="component" value="Unassembled WGS sequence"/>
</dbReference>
<dbReference type="InterPro" id="IPR024909">
    <property type="entry name" value="Cys-tRNA/MSH_ligase"/>
</dbReference>
<accession>A0A819YMY6</accession>
<dbReference type="InterPro" id="IPR032678">
    <property type="entry name" value="tRNA-synt_1_cat_dom"/>
</dbReference>
<dbReference type="GO" id="GO:0004817">
    <property type="term" value="F:cysteine-tRNA ligase activity"/>
    <property type="evidence" value="ECO:0007669"/>
    <property type="project" value="TreeGrafter"/>
</dbReference>
<dbReference type="EMBL" id="CAJOBG010005652">
    <property type="protein sequence ID" value="CAF4160745.1"/>
    <property type="molecule type" value="Genomic_DNA"/>
</dbReference>
<evidence type="ECO:0000256" key="2">
    <source>
        <dbReference type="ARBA" id="ARBA00022741"/>
    </source>
</evidence>
<organism evidence="5 6">
    <name type="scientific">Rotaria magnacalcarata</name>
    <dbReference type="NCBI Taxonomy" id="392030"/>
    <lineage>
        <taxon>Eukaryota</taxon>
        <taxon>Metazoa</taxon>
        <taxon>Spiralia</taxon>
        <taxon>Gnathifera</taxon>
        <taxon>Rotifera</taxon>
        <taxon>Eurotatoria</taxon>
        <taxon>Bdelloidea</taxon>
        <taxon>Philodinida</taxon>
        <taxon>Philodinidae</taxon>
        <taxon>Rotaria</taxon>
    </lineage>
</organism>
<dbReference type="SUPFAM" id="SSF52374">
    <property type="entry name" value="Nucleotidylyl transferase"/>
    <property type="match status" value="1"/>
</dbReference>
<feature type="domain" description="tRNA synthetases class I catalytic" evidence="4">
    <location>
        <begin position="78"/>
        <end position="306"/>
    </location>
</feature>
<keyword evidence="3" id="KW-0067">ATP-binding</keyword>
<dbReference type="AlphaFoldDB" id="A0A819YMY6"/>
<dbReference type="PANTHER" id="PTHR10890:SF3">
    <property type="entry name" value="CYSTEINE--TRNA LIGASE, CYTOPLASMIC"/>
    <property type="match status" value="1"/>
</dbReference>
<gene>
    <name evidence="5" type="ORF">OVN521_LOCUS24123</name>
</gene>
<evidence type="ECO:0000313" key="6">
    <source>
        <dbReference type="Proteomes" id="UP000663866"/>
    </source>
</evidence>
<dbReference type="Pfam" id="PF01406">
    <property type="entry name" value="tRNA-synt_1e"/>
    <property type="match status" value="1"/>
</dbReference>
<dbReference type="GO" id="GO:0005524">
    <property type="term" value="F:ATP binding"/>
    <property type="evidence" value="ECO:0007669"/>
    <property type="project" value="UniProtKB-KW"/>
</dbReference>
<keyword evidence="1" id="KW-0436">Ligase</keyword>
<protein>
    <recommendedName>
        <fullName evidence="4">tRNA synthetases class I catalytic domain-containing protein</fullName>
    </recommendedName>
</protein>
<keyword evidence="2" id="KW-0547">Nucleotide-binding</keyword>
<reference evidence="5" key="1">
    <citation type="submission" date="2021-02" db="EMBL/GenBank/DDBJ databases">
        <authorList>
            <person name="Nowell W R."/>
        </authorList>
    </citation>
    <scope>NUCLEOTIDE SEQUENCE</scope>
</reference>
<sequence length="307" mass="35822">MAQNAYLIVNKKLLFSVGTDNRSVSRNPIGESDPIGFDKIRCRIHSTGFTLKSYKRDILDEYSPFCLHDDSINTAKIFVPIKDKVVRLYNCQRTIHDTTHIGHARFYITSDIIRRVIEKYFSYSALHTIKRAQENYLIKKYMNDNSIGIEKIIEDCQSALNKLFNDCYDILSSFLNFYYLHTIDPLEEKILLDYTKEFDKKLKADMSLLNILPPLTLVHTSAHVRQTIDFIFQLIYYGYAYVSNSSVPMSKKTVCKRSQLLHDKLKLDRLHNITVLCEREEALTTTKFTSEAKKNESDFLLWKKSEP</sequence>
<feature type="non-terminal residue" evidence="5">
    <location>
        <position position="1"/>
    </location>
</feature>
<dbReference type="GO" id="GO:0006423">
    <property type="term" value="P:cysteinyl-tRNA aminoacylation"/>
    <property type="evidence" value="ECO:0007669"/>
    <property type="project" value="TreeGrafter"/>
</dbReference>
<dbReference type="GO" id="GO:0005737">
    <property type="term" value="C:cytoplasm"/>
    <property type="evidence" value="ECO:0007669"/>
    <property type="project" value="TreeGrafter"/>
</dbReference>
<evidence type="ECO:0000259" key="4">
    <source>
        <dbReference type="Pfam" id="PF01406"/>
    </source>
</evidence>
<name>A0A819YMY6_9BILA</name>
<comment type="caution">
    <text evidence="5">The sequence shown here is derived from an EMBL/GenBank/DDBJ whole genome shotgun (WGS) entry which is preliminary data.</text>
</comment>
<dbReference type="PANTHER" id="PTHR10890">
    <property type="entry name" value="CYSTEINYL-TRNA SYNTHETASE"/>
    <property type="match status" value="1"/>
</dbReference>
<dbReference type="InterPro" id="IPR014729">
    <property type="entry name" value="Rossmann-like_a/b/a_fold"/>
</dbReference>
<proteinExistence type="predicted"/>
<dbReference type="Gene3D" id="3.40.50.620">
    <property type="entry name" value="HUPs"/>
    <property type="match status" value="1"/>
</dbReference>
<evidence type="ECO:0000256" key="1">
    <source>
        <dbReference type="ARBA" id="ARBA00022598"/>
    </source>
</evidence>
<evidence type="ECO:0000313" key="5">
    <source>
        <dbReference type="EMBL" id="CAF4160745.1"/>
    </source>
</evidence>
<evidence type="ECO:0000256" key="3">
    <source>
        <dbReference type="ARBA" id="ARBA00022840"/>
    </source>
</evidence>
<keyword evidence="6" id="KW-1185">Reference proteome</keyword>